<evidence type="ECO:0000256" key="3">
    <source>
        <dbReference type="ARBA" id="ARBA00023163"/>
    </source>
</evidence>
<keyword evidence="7" id="KW-1185">Reference proteome</keyword>
<evidence type="ECO:0000256" key="4">
    <source>
        <dbReference type="SAM" id="MobiDB-lite"/>
    </source>
</evidence>
<organism evidence="6 7">
    <name type="scientific">Sphaerisporangium dianthi</name>
    <dbReference type="NCBI Taxonomy" id="1436120"/>
    <lineage>
        <taxon>Bacteria</taxon>
        <taxon>Bacillati</taxon>
        <taxon>Actinomycetota</taxon>
        <taxon>Actinomycetes</taxon>
        <taxon>Streptosporangiales</taxon>
        <taxon>Streptosporangiaceae</taxon>
        <taxon>Sphaerisporangium</taxon>
    </lineage>
</organism>
<keyword evidence="3" id="KW-0804">Transcription</keyword>
<accession>A0ABV9CBA8</accession>
<dbReference type="InterPro" id="IPR036388">
    <property type="entry name" value="WH-like_DNA-bd_sf"/>
</dbReference>
<feature type="region of interest" description="Disordered" evidence="4">
    <location>
        <begin position="148"/>
        <end position="170"/>
    </location>
</feature>
<name>A0ABV9CBA8_9ACTN</name>
<dbReference type="PROSITE" id="PS51118">
    <property type="entry name" value="HTH_HXLR"/>
    <property type="match status" value="1"/>
</dbReference>
<gene>
    <name evidence="6" type="ORF">ACFO60_03945</name>
</gene>
<dbReference type="PANTHER" id="PTHR33204">
    <property type="entry name" value="TRANSCRIPTIONAL REGULATOR, MARR FAMILY"/>
    <property type="match status" value="1"/>
</dbReference>
<dbReference type="RefSeq" id="WP_380836966.1">
    <property type="nucleotide sequence ID" value="NZ_JBHSFP010000002.1"/>
</dbReference>
<dbReference type="InterPro" id="IPR002577">
    <property type="entry name" value="HTH_HxlR"/>
</dbReference>
<evidence type="ECO:0000259" key="5">
    <source>
        <dbReference type="PROSITE" id="PS51118"/>
    </source>
</evidence>
<evidence type="ECO:0000313" key="7">
    <source>
        <dbReference type="Proteomes" id="UP001596004"/>
    </source>
</evidence>
<protein>
    <submittedName>
        <fullName evidence="6">Winged helix-turn-helix transcriptional regulator</fullName>
    </submittedName>
</protein>
<keyword evidence="1" id="KW-0805">Transcription regulation</keyword>
<dbReference type="Gene3D" id="1.10.10.10">
    <property type="entry name" value="Winged helix-like DNA-binding domain superfamily/Winged helix DNA-binding domain"/>
    <property type="match status" value="1"/>
</dbReference>
<dbReference type="EMBL" id="JBHSFP010000002">
    <property type="protein sequence ID" value="MFC4529907.1"/>
    <property type="molecule type" value="Genomic_DNA"/>
</dbReference>
<dbReference type="Proteomes" id="UP001596004">
    <property type="component" value="Unassembled WGS sequence"/>
</dbReference>
<evidence type="ECO:0000313" key="6">
    <source>
        <dbReference type="EMBL" id="MFC4529907.1"/>
    </source>
</evidence>
<proteinExistence type="predicted"/>
<dbReference type="InterPro" id="IPR036390">
    <property type="entry name" value="WH_DNA-bd_sf"/>
</dbReference>
<sequence>MRRTTRRAMLDAQCSIQRSLEVIGDPWMVLVLREVFQGRTRFGDIQTGLGISTDLLTDRLARLVEAGILERRPYSEAGRRARHGYHLTPAGEDLRVVLGALQQWGDVHRPHEAGPSIERRSSLTGERLAVAFVDESGRAVPLPEVTFVQTTRPESEPESEPAETAASGVS</sequence>
<dbReference type="PANTHER" id="PTHR33204:SF18">
    <property type="entry name" value="TRANSCRIPTIONAL REGULATORY PROTEIN"/>
    <property type="match status" value="1"/>
</dbReference>
<comment type="caution">
    <text evidence="6">The sequence shown here is derived from an EMBL/GenBank/DDBJ whole genome shotgun (WGS) entry which is preliminary data.</text>
</comment>
<dbReference type="InterPro" id="IPR011991">
    <property type="entry name" value="ArsR-like_HTH"/>
</dbReference>
<dbReference type="CDD" id="cd00090">
    <property type="entry name" value="HTH_ARSR"/>
    <property type="match status" value="1"/>
</dbReference>
<reference evidence="7" key="1">
    <citation type="journal article" date="2019" name="Int. J. Syst. Evol. Microbiol.">
        <title>The Global Catalogue of Microorganisms (GCM) 10K type strain sequencing project: providing services to taxonomists for standard genome sequencing and annotation.</title>
        <authorList>
            <consortium name="The Broad Institute Genomics Platform"/>
            <consortium name="The Broad Institute Genome Sequencing Center for Infectious Disease"/>
            <person name="Wu L."/>
            <person name="Ma J."/>
        </authorList>
    </citation>
    <scope>NUCLEOTIDE SEQUENCE [LARGE SCALE GENOMIC DNA]</scope>
    <source>
        <strain evidence="7">CGMCC 4.7132</strain>
    </source>
</reference>
<evidence type="ECO:0000256" key="1">
    <source>
        <dbReference type="ARBA" id="ARBA00023015"/>
    </source>
</evidence>
<dbReference type="Pfam" id="PF01638">
    <property type="entry name" value="HxlR"/>
    <property type="match status" value="1"/>
</dbReference>
<evidence type="ECO:0000256" key="2">
    <source>
        <dbReference type="ARBA" id="ARBA00023125"/>
    </source>
</evidence>
<keyword evidence="2" id="KW-0238">DNA-binding</keyword>
<dbReference type="SUPFAM" id="SSF46785">
    <property type="entry name" value="Winged helix' DNA-binding domain"/>
    <property type="match status" value="1"/>
</dbReference>
<feature type="domain" description="HTH hxlR-type" evidence="5">
    <location>
        <begin position="14"/>
        <end position="113"/>
    </location>
</feature>